<organism evidence="2 3">
    <name type="scientific">Bizionia paragorgiae</name>
    <dbReference type="NCBI Taxonomy" id="283786"/>
    <lineage>
        <taxon>Bacteria</taxon>
        <taxon>Pseudomonadati</taxon>
        <taxon>Bacteroidota</taxon>
        <taxon>Flavobacteriia</taxon>
        <taxon>Flavobacteriales</taxon>
        <taxon>Flavobacteriaceae</taxon>
        <taxon>Bizionia</taxon>
    </lineage>
</organism>
<dbReference type="Gene3D" id="1.20.120.160">
    <property type="entry name" value="HPT domain"/>
    <property type="match status" value="1"/>
</dbReference>
<dbReference type="Pfam" id="PF01627">
    <property type="entry name" value="Hpt"/>
    <property type="match status" value="1"/>
</dbReference>
<keyword evidence="3" id="KW-1185">Reference proteome</keyword>
<evidence type="ECO:0000313" key="3">
    <source>
        <dbReference type="Proteomes" id="UP000198846"/>
    </source>
</evidence>
<proteinExistence type="predicted"/>
<sequence>MKISNTSYVDLGPLQEEVEGNMMICKLLINSFIKDIDDFVSKMTKELQADNLEGLYHAAHKIIPSLRIFRVEKLEPIMLELERELRGLADLEEVKTKIYFSLTVFTQVKVELQNEITRIDDEAT</sequence>
<protein>
    <submittedName>
        <fullName evidence="2">Hpt domain-containing protein</fullName>
    </submittedName>
</protein>
<dbReference type="AlphaFoldDB" id="A0A1H3ZFX8"/>
<gene>
    <name evidence="2" type="ORF">SAMN04487990_108119</name>
</gene>
<dbReference type="Proteomes" id="UP000198846">
    <property type="component" value="Unassembled WGS sequence"/>
</dbReference>
<dbReference type="InterPro" id="IPR036641">
    <property type="entry name" value="HPT_dom_sf"/>
</dbReference>
<dbReference type="GO" id="GO:0004672">
    <property type="term" value="F:protein kinase activity"/>
    <property type="evidence" value="ECO:0007669"/>
    <property type="project" value="UniProtKB-ARBA"/>
</dbReference>
<feature type="domain" description="HPt" evidence="1">
    <location>
        <begin position="28"/>
        <end position="120"/>
    </location>
</feature>
<reference evidence="2 3" key="1">
    <citation type="submission" date="2016-10" db="EMBL/GenBank/DDBJ databases">
        <authorList>
            <person name="de Groot N.N."/>
        </authorList>
    </citation>
    <scope>NUCLEOTIDE SEQUENCE [LARGE SCALE GENOMIC DNA]</scope>
    <source>
        <strain evidence="2 3">DSM 23842</strain>
    </source>
</reference>
<dbReference type="OrthoDB" id="7478530at2"/>
<dbReference type="STRING" id="283786.SAMN04487990_108119"/>
<evidence type="ECO:0000259" key="1">
    <source>
        <dbReference type="Pfam" id="PF01627"/>
    </source>
</evidence>
<evidence type="ECO:0000313" key="2">
    <source>
        <dbReference type="EMBL" id="SEA22301.1"/>
    </source>
</evidence>
<name>A0A1H3ZFX8_BIZPA</name>
<dbReference type="SUPFAM" id="SSF47226">
    <property type="entry name" value="Histidine-containing phosphotransfer domain, HPT domain"/>
    <property type="match status" value="1"/>
</dbReference>
<dbReference type="EMBL" id="FNQK01000008">
    <property type="protein sequence ID" value="SEA22301.1"/>
    <property type="molecule type" value="Genomic_DNA"/>
</dbReference>
<dbReference type="InterPro" id="IPR008207">
    <property type="entry name" value="Sig_transdc_His_kin_Hpt_dom"/>
</dbReference>
<dbReference type="RefSeq" id="WP_092133610.1">
    <property type="nucleotide sequence ID" value="NZ_FNQK01000008.1"/>
</dbReference>
<dbReference type="GO" id="GO:0000160">
    <property type="term" value="P:phosphorelay signal transduction system"/>
    <property type="evidence" value="ECO:0007669"/>
    <property type="project" value="InterPro"/>
</dbReference>
<accession>A0A1H3ZFX8</accession>